<evidence type="ECO:0008006" key="3">
    <source>
        <dbReference type="Google" id="ProtNLM"/>
    </source>
</evidence>
<proteinExistence type="predicted"/>
<dbReference type="Pfam" id="PF20113">
    <property type="entry name" value="DUF6503"/>
    <property type="match status" value="1"/>
</dbReference>
<dbReference type="PROSITE" id="PS51257">
    <property type="entry name" value="PROKAR_LIPOPROTEIN"/>
    <property type="match status" value="1"/>
</dbReference>
<dbReference type="STRING" id="649333.SAMN04487989_10469"/>
<evidence type="ECO:0000313" key="1">
    <source>
        <dbReference type="EMBL" id="SFN79761.1"/>
    </source>
</evidence>
<accession>A0A1I5BZJ4</accession>
<protein>
    <recommendedName>
        <fullName evidence="3">Deoxyribose-phosphate aldolase</fullName>
    </recommendedName>
</protein>
<dbReference type="EMBL" id="FOVN01000004">
    <property type="protein sequence ID" value="SFN79761.1"/>
    <property type="molecule type" value="Genomic_DNA"/>
</dbReference>
<sequence length="253" mass="28993">MKYLPILLITILLASCQTSNKNLSADDIVNNAIEVAGGDKFDTTSYSFQFRDKQYHAARYNGYYSLVREFNQDSVGFIQDYISNSGFERYINKKRVNLADSTAAKLSASVNSVHYFAILPYGLNDAAVNKQLIGKVTVNDVPYYKIKVTFEKEGGGEDFEDEFVYWIQTETFKVDYLAYSYEEEDGVGFRFREAFNERYVLGLRFVDYNNYKPEAEGISVEDLDDLFEKQQLKLLSKIKLETIVEGSPLKVNP</sequence>
<dbReference type="AlphaFoldDB" id="A0A1I5BZJ4"/>
<dbReference type="InterPro" id="IPR045444">
    <property type="entry name" value="DUF6503"/>
</dbReference>
<gene>
    <name evidence="1" type="ORF">SAMN04487989_10469</name>
</gene>
<reference evidence="2" key="1">
    <citation type="submission" date="2016-10" db="EMBL/GenBank/DDBJ databases">
        <authorList>
            <person name="Varghese N."/>
            <person name="Submissions S."/>
        </authorList>
    </citation>
    <scope>NUCLEOTIDE SEQUENCE [LARGE SCALE GENOMIC DNA]</scope>
    <source>
        <strain evidence="2">DSM 23925</strain>
    </source>
</reference>
<name>A0A1I5BZJ4_9FLAO</name>
<dbReference type="RefSeq" id="WP_177209025.1">
    <property type="nucleotide sequence ID" value="NZ_FOVN01000004.1"/>
</dbReference>
<organism evidence="1 2">
    <name type="scientific">Bizionia echini</name>
    <dbReference type="NCBI Taxonomy" id="649333"/>
    <lineage>
        <taxon>Bacteria</taxon>
        <taxon>Pseudomonadati</taxon>
        <taxon>Bacteroidota</taxon>
        <taxon>Flavobacteriia</taxon>
        <taxon>Flavobacteriales</taxon>
        <taxon>Flavobacteriaceae</taxon>
        <taxon>Bizionia</taxon>
    </lineage>
</organism>
<dbReference type="Proteomes" id="UP000198705">
    <property type="component" value="Unassembled WGS sequence"/>
</dbReference>
<evidence type="ECO:0000313" key="2">
    <source>
        <dbReference type="Proteomes" id="UP000198705"/>
    </source>
</evidence>
<keyword evidence="2" id="KW-1185">Reference proteome</keyword>